<feature type="compositionally biased region" description="Basic and acidic residues" evidence="1">
    <location>
        <begin position="322"/>
        <end position="331"/>
    </location>
</feature>
<gene>
    <name evidence="3" type="ORF">BU16DRAFT_507139</name>
</gene>
<dbReference type="OrthoDB" id="203440at2759"/>
<sequence length="351" mass="38413">MENSLPALLASLTASLESAATALPQDSAIVPPKDGISLLDVKNELLLSYVQNLVFLILLKLRSHSTDHDEDDSIPEDAIVKKLTELRVYLEKGVRPLEARLKYQIDKVVKVADDASRSAAQKAADPKPIKPKSRRGNESDFSGSGSEGSESGGDDEDISELAYRPNPAAFVRPKNVEADADAGKKKDGIYRPPRVTPTAMPTTRGREVKESRKPVKSNTLDEFIATELSSAPVAQPSIGSTIVAGGRHTKSQRERDEEAERQTYEESNFVRLPKESKKDRAKKGSRNRDLGYGGEDWRGLDAGVDRIAKLTQRKGGAGGKLESSRKREVVDGPRGTGQSDAFEAKRRKLRR</sequence>
<dbReference type="GO" id="GO:0032040">
    <property type="term" value="C:small-subunit processome"/>
    <property type="evidence" value="ECO:0007669"/>
    <property type="project" value="TreeGrafter"/>
</dbReference>
<evidence type="ECO:0000256" key="2">
    <source>
        <dbReference type="SAM" id="SignalP"/>
    </source>
</evidence>
<proteinExistence type="predicted"/>
<dbReference type="GO" id="GO:0000462">
    <property type="term" value="P:maturation of SSU-rRNA from tricistronic rRNA transcript (SSU-rRNA, 5.8S rRNA, LSU-rRNA)"/>
    <property type="evidence" value="ECO:0007669"/>
    <property type="project" value="TreeGrafter"/>
</dbReference>
<feature type="compositionally biased region" description="Basic and acidic residues" evidence="1">
    <location>
        <begin position="204"/>
        <end position="213"/>
    </location>
</feature>
<reference evidence="3" key="1">
    <citation type="journal article" date="2020" name="Stud. Mycol.">
        <title>101 Dothideomycetes genomes: a test case for predicting lifestyles and emergence of pathogens.</title>
        <authorList>
            <person name="Haridas S."/>
            <person name="Albert R."/>
            <person name="Binder M."/>
            <person name="Bloem J."/>
            <person name="Labutti K."/>
            <person name="Salamov A."/>
            <person name="Andreopoulos B."/>
            <person name="Baker S."/>
            <person name="Barry K."/>
            <person name="Bills G."/>
            <person name="Bluhm B."/>
            <person name="Cannon C."/>
            <person name="Castanera R."/>
            <person name="Culley D."/>
            <person name="Daum C."/>
            <person name="Ezra D."/>
            <person name="Gonzalez J."/>
            <person name="Henrissat B."/>
            <person name="Kuo A."/>
            <person name="Liang C."/>
            <person name="Lipzen A."/>
            <person name="Lutzoni F."/>
            <person name="Magnuson J."/>
            <person name="Mondo S."/>
            <person name="Nolan M."/>
            <person name="Ohm R."/>
            <person name="Pangilinan J."/>
            <person name="Park H.-J."/>
            <person name="Ramirez L."/>
            <person name="Alfaro M."/>
            <person name="Sun H."/>
            <person name="Tritt A."/>
            <person name="Yoshinaga Y."/>
            <person name="Zwiers L.-H."/>
            <person name="Turgeon B."/>
            <person name="Goodwin S."/>
            <person name="Spatafora J."/>
            <person name="Crous P."/>
            <person name="Grigoriev I."/>
        </authorList>
    </citation>
    <scope>NUCLEOTIDE SEQUENCE</scope>
    <source>
        <strain evidence="3">CBS 269.34</strain>
    </source>
</reference>
<feature type="signal peptide" evidence="2">
    <location>
        <begin position="1"/>
        <end position="22"/>
    </location>
</feature>
<accession>A0A6A6QZP5</accession>
<evidence type="ECO:0000256" key="1">
    <source>
        <dbReference type="SAM" id="MobiDB-lite"/>
    </source>
</evidence>
<feature type="region of interest" description="Disordered" evidence="1">
    <location>
        <begin position="117"/>
        <end position="351"/>
    </location>
</feature>
<evidence type="ECO:0000313" key="3">
    <source>
        <dbReference type="EMBL" id="KAF2496617.1"/>
    </source>
</evidence>
<dbReference type="PANTHER" id="PTHR13237:SF9">
    <property type="entry name" value="NEUROGUIDIN"/>
    <property type="match status" value="1"/>
</dbReference>
<dbReference type="EMBL" id="MU004187">
    <property type="protein sequence ID" value="KAF2496617.1"/>
    <property type="molecule type" value="Genomic_DNA"/>
</dbReference>
<dbReference type="Proteomes" id="UP000799750">
    <property type="component" value="Unassembled WGS sequence"/>
</dbReference>
<keyword evidence="4" id="KW-1185">Reference proteome</keyword>
<dbReference type="Pfam" id="PF04000">
    <property type="entry name" value="Sas10_Utp3"/>
    <property type="match status" value="1"/>
</dbReference>
<dbReference type="AlphaFoldDB" id="A0A6A6QZP5"/>
<feature type="compositionally biased region" description="Low complexity" evidence="1">
    <location>
        <begin position="139"/>
        <end position="149"/>
    </location>
</feature>
<feature type="compositionally biased region" description="Basic and acidic residues" evidence="1">
    <location>
        <begin position="174"/>
        <end position="189"/>
    </location>
</feature>
<dbReference type="PANTHER" id="PTHR13237">
    <property type="entry name" value="SOMETHING ABOUT SILENCING PROTEIN 10-RELATED"/>
    <property type="match status" value="1"/>
</dbReference>
<keyword evidence="2" id="KW-0732">Signal</keyword>
<protein>
    <submittedName>
        <fullName evidence="3">Uncharacterized protein</fullName>
    </submittedName>
</protein>
<feature type="compositionally biased region" description="Basic and acidic residues" evidence="1">
    <location>
        <begin position="295"/>
        <end position="308"/>
    </location>
</feature>
<feature type="chain" id="PRO_5025380920" evidence="2">
    <location>
        <begin position="23"/>
        <end position="351"/>
    </location>
</feature>
<organism evidence="3 4">
    <name type="scientific">Lophium mytilinum</name>
    <dbReference type="NCBI Taxonomy" id="390894"/>
    <lineage>
        <taxon>Eukaryota</taxon>
        <taxon>Fungi</taxon>
        <taxon>Dikarya</taxon>
        <taxon>Ascomycota</taxon>
        <taxon>Pezizomycotina</taxon>
        <taxon>Dothideomycetes</taxon>
        <taxon>Pleosporomycetidae</taxon>
        <taxon>Mytilinidiales</taxon>
        <taxon>Mytilinidiaceae</taxon>
        <taxon>Lophium</taxon>
    </lineage>
</organism>
<evidence type="ECO:0000313" key="4">
    <source>
        <dbReference type="Proteomes" id="UP000799750"/>
    </source>
</evidence>
<feature type="compositionally biased region" description="Basic and acidic residues" evidence="1">
    <location>
        <begin position="251"/>
        <end position="264"/>
    </location>
</feature>
<dbReference type="InterPro" id="IPR007146">
    <property type="entry name" value="Sas10/Utp3/C1D"/>
</dbReference>
<name>A0A6A6QZP5_9PEZI</name>